<evidence type="ECO:0000256" key="2">
    <source>
        <dbReference type="ARBA" id="ARBA00022692"/>
    </source>
</evidence>
<evidence type="ECO:0000256" key="4">
    <source>
        <dbReference type="ARBA" id="ARBA00023136"/>
    </source>
</evidence>
<comment type="subcellular location">
    <subcellularLocation>
        <location evidence="1">Membrane</location>
        <topology evidence="1">Multi-pass membrane protein</topology>
    </subcellularLocation>
</comment>
<evidence type="ECO:0000256" key="3">
    <source>
        <dbReference type="ARBA" id="ARBA00022989"/>
    </source>
</evidence>
<gene>
    <name evidence="7" type="ORF">KC717_05750</name>
</gene>
<keyword evidence="3 6" id="KW-1133">Transmembrane helix</keyword>
<feature type="transmembrane region" description="Helical" evidence="6">
    <location>
        <begin position="24"/>
        <end position="42"/>
    </location>
</feature>
<name>A0A955RKT3_9BACT</name>
<dbReference type="Proteomes" id="UP000754563">
    <property type="component" value="Unassembled WGS sequence"/>
</dbReference>
<evidence type="ECO:0000256" key="5">
    <source>
        <dbReference type="SAM" id="MobiDB-lite"/>
    </source>
</evidence>
<evidence type="ECO:0000256" key="6">
    <source>
        <dbReference type="SAM" id="Phobius"/>
    </source>
</evidence>
<dbReference type="AlphaFoldDB" id="A0A955RKT3"/>
<comment type="caution">
    <text evidence="7">The sequence shown here is derived from an EMBL/GenBank/DDBJ whole genome shotgun (WGS) entry which is preliminary data.</text>
</comment>
<protein>
    <submittedName>
        <fullName evidence="7">DUF4870 domain-containing protein</fullName>
    </submittedName>
</protein>
<feature type="region of interest" description="Disordered" evidence="5">
    <location>
        <begin position="1"/>
        <end position="21"/>
    </location>
</feature>
<feature type="transmembrane region" description="Helical" evidence="6">
    <location>
        <begin position="62"/>
        <end position="87"/>
    </location>
</feature>
<reference evidence="7" key="2">
    <citation type="journal article" date="2021" name="Microbiome">
        <title>Successional dynamics and alternative stable states in a saline activated sludge microbial community over 9 years.</title>
        <authorList>
            <person name="Wang Y."/>
            <person name="Ye J."/>
            <person name="Ju F."/>
            <person name="Liu L."/>
            <person name="Boyd J.A."/>
            <person name="Deng Y."/>
            <person name="Parks D.H."/>
            <person name="Jiang X."/>
            <person name="Yin X."/>
            <person name="Woodcroft B.J."/>
            <person name="Tyson G.W."/>
            <person name="Hugenholtz P."/>
            <person name="Polz M.F."/>
            <person name="Zhang T."/>
        </authorList>
    </citation>
    <scope>NUCLEOTIDE SEQUENCE</scope>
    <source>
        <strain evidence="7">HKST-UBA11</strain>
    </source>
</reference>
<keyword evidence="4 6" id="KW-0472">Membrane</keyword>
<organism evidence="7 8">
    <name type="scientific">Candidatus Dojkabacteria bacterium</name>
    <dbReference type="NCBI Taxonomy" id="2099670"/>
    <lineage>
        <taxon>Bacteria</taxon>
        <taxon>Candidatus Dojkabacteria</taxon>
    </lineage>
</organism>
<proteinExistence type="predicted"/>
<keyword evidence="2 6" id="KW-0812">Transmembrane</keyword>
<evidence type="ECO:0000256" key="1">
    <source>
        <dbReference type="ARBA" id="ARBA00004141"/>
    </source>
</evidence>
<reference evidence="7" key="1">
    <citation type="submission" date="2020-04" db="EMBL/GenBank/DDBJ databases">
        <authorList>
            <person name="Zhang T."/>
        </authorList>
    </citation>
    <scope>NUCLEOTIDE SEQUENCE</scope>
    <source>
        <strain evidence="7">HKST-UBA11</strain>
    </source>
</reference>
<dbReference type="EMBL" id="JAGQLH010000082">
    <property type="protein sequence ID" value="MCA9386125.1"/>
    <property type="molecule type" value="Genomic_DNA"/>
</dbReference>
<evidence type="ECO:0000313" key="8">
    <source>
        <dbReference type="Proteomes" id="UP000754563"/>
    </source>
</evidence>
<dbReference type="Pfam" id="PF09685">
    <property type="entry name" value="MamF_MmsF"/>
    <property type="match status" value="1"/>
</dbReference>
<accession>A0A955RKT3</accession>
<sequence length="118" mass="12814">MAEEKKAASPDSISSKSGSNSSDQTLYIVLAWLFAPVAGAFFMKDQNDMIQFHAKQSVSWGIVSLIGHFVCFLLSFVVIGACVWPVWSLLDTVVRIVGIVKGLNGEKWEVPVVGGLIK</sequence>
<dbReference type="InterPro" id="IPR019109">
    <property type="entry name" value="MamF_MmsF"/>
</dbReference>
<feature type="compositionally biased region" description="Low complexity" evidence="5">
    <location>
        <begin position="9"/>
        <end position="21"/>
    </location>
</feature>
<evidence type="ECO:0000313" key="7">
    <source>
        <dbReference type="EMBL" id="MCA9386125.1"/>
    </source>
</evidence>